<keyword evidence="3" id="KW-0812">Transmembrane</keyword>
<feature type="transmembrane region" description="Helical" evidence="3">
    <location>
        <begin position="154"/>
        <end position="173"/>
    </location>
</feature>
<dbReference type="STRING" id="407234.SAMN05421795_102199"/>
<dbReference type="PANTHER" id="PTHR30531">
    <property type="entry name" value="FLAGELLAR BIOSYNTHETIC PROTEIN FLHB"/>
    <property type="match status" value="1"/>
</dbReference>
<comment type="similarity">
    <text evidence="1">Belongs to the type III secretion exporter family.</text>
</comment>
<dbReference type="GO" id="GO:0005886">
    <property type="term" value="C:plasma membrane"/>
    <property type="evidence" value="ECO:0007669"/>
    <property type="project" value="TreeGrafter"/>
</dbReference>
<evidence type="ECO:0000256" key="2">
    <source>
        <dbReference type="SAM" id="MobiDB-lite"/>
    </source>
</evidence>
<dbReference type="PRINTS" id="PR00950">
    <property type="entry name" value="TYPE3IMSPROT"/>
</dbReference>
<dbReference type="InterPro" id="IPR006135">
    <property type="entry name" value="T3SS_substrate_exporter"/>
</dbReference>
<proteinExistence type="inferred from homology"/>
<feature type="compositionally biased region" description="Basic and acidic residues" evidence="2">
    <location>
        <begin position="11"/>
        <end position="26"/>
    </location>
</feature>
<protein>
    <submittedName>
        <fullName evidence="4">Flagellar biosynthetic protein FlhB</fullName>
    </submittedName>
</protein>
<dbReference type="Proteomes" id="UP000186098">
    <property type="component" value="Unassembled WGS sequence"/>
</dbReference>
<name>A0A1N7KVB2_9RHOB</name>
<dbReference type="Gene3D" id="3.40.1690.10">
    <property type="entry name" value="secretion proteins EscU"/>
    <property type="match status" value="1"/>
</dbReference>
<evidence type="ECO:0000256" key="3">
    <source>
        <dbReference type="SAM" id="Phobius"/>
    </source>
</evidence>
<dbReference type="OrthoDB" id="9807950at2"/>
<gene>
    <name evidence="4" type="ORF">SAMN05421795_102199</name>
</gene>
<feature type="transmembrane region" description="Helical" evidence="3">
    <location>
        <begin position="193"/>
        <end position="215"/>
    </location>
</feature>
<dbReference type="AlphaFoldDB" id="A0A1N7KVB2"/>
<feature type="compositionally biased region" description="Acidic residues" evidence="2">
    <location>
        <begin position="1"/>
        <end position="10"/>
    </location>
</feature>
<keyword evidence="4" id="KW-0282">Flagellum</keyword>
<feature type="transmembrane region" description="Helical" evidence="3">
    <location>
        <begin position="39"/>
        <end position="57"/>
    </location>
</feature>
<keyword evidence="5" id="KW-1185">Reference proteome</keyword>
<evidence type="ECO:0000313" key="5">
    <source>
        <dbReference type="Proteomes" id="UP000186098"/>
    </source>
</evidence>
<sequence length="364" mass="40376">MSEGGDDDDESKEHEPTERKLQEARKKGELVKSNDINVAASYGGLLIAALGLGAASLREFGSTLMVVLDQSDRLSHLFLADGSALSGGLIGKVLVGIGVWFVLPLVLVILSLVAQRAIVFAPEKLKPKLSRVNPISNAKQKFGRSGLFEFAKSFVKLLIIAAILAWFLMSRAPRVLMTQALEPQQVMIVLSKLILEFLFIVFIFAAVMGAIDYLWQRAEFLRRNRMSRKELMDEFKQSEGDPHLKSQRRQRAVEIATNQMLADVKKADVVIVNPTHYAVALQWQRGSGRAPVCVAKGVDEIAARIREKASEHGIPLRSDPPTARALYASVEIGQEIEPEHYKPVAAAIRFAEKMRRRAKERGAR</sequence>
<keyword evidence="3" id="KW-1133">Transmembrane helix</keyword>
<keyword evidence="4" id="KW-0966">Cell projection</keyword>
<accession>A0A1N7KVB2</accession>
<dbReference type="RefSeq" id="WP_076363904.1">
    <property type="nucleotide sequence ID" value="NZ_FTOM01000002.1"/>
</dbReference>
<dbReference type="PANTHER" id="PTHR30531:SF12">
    <property type="entry name" value="FLAGELLAR BIOSYNTHETIC PROTEIN FLHB"/>
    <property type="match status" value="1"/>
</dbReference>
<evidence type="ECO:0000256" key="1">
    <source>
        <dbReference type="ARBA" id="ARBA00010690"/>
    </source>
</evidence>
<dbReference type="GO" id="GO:0009306">
    <property type="term" value="P:protein secretion"/>
    <property type="evidence" value="ECO:0007669"/>
    <property type="project" value="InterPro"/>
</dbReference>
<reference evidence="5" key="1">
    <citation type="submission" date="2017-01" db="EMBL/GenBank/DDBJ databases">
        <authorList>
            <person name="Varghese N."/>
            <person name="Submissions S."/>
        </authorList>
    </citation>
    <scope>NUCLEOTIDE SEQUENCE [LARGE SCALE GENOMIC DNA]</scope>
    <source>
        <strain evidence="5">DSM 18714</strain>
    </source>
</reference>
<keyword evidence="4" id="KW-0969">Cilium</keyword>
<dbReference type="Gene3D" id="6.10.250.2080">
    <property type="match status" value="1"/>
</dbReference>
<dbReference type="EMBL" id="FTOM01000002">
    <property type="protein sequence ID" value="SIS65426.1"/>
    <property type="molecule type" value="Genomic_DNA"/>
</dbReference>
<keyword evidence="3" id="KW-0472">Membrane</keyword>
<feature type="region of interest" description="Disordered" evidence="2">
    <location>
        <begin position="1"/>
        <end position="26"/>
    </location>
</feature>
<organism evidence="4 5">
    <name type="scientific">Phaeovulum vinaykumarii</name>
    <dbReference type="NCBI Taxonomy" id="407234"/>
    <lineage>
        <taxon>Bacteria</taxon>
        <taxon>Pseudomonadati</taxon>
        <taxon>Pseudomonadota</taxon>
        <taxon>Alphaproteobacteria</taxon>
        <taxon>Rhodobacterales</taxon>
        <taxon>Paracoccaceae</taxon>
        <taxon>Phaeovulum</taxon>
    </lineage>
</organism>
<dbReference type="Pfam" id="PF01312">
    <property type="entry name" value="Bac_export_2"/>
    <property type="match status" value="1"/>
</dbReference>
<evidence type="ECO:0000313" key="4">
    <source>
        <dbReference type="EMBL" id="SIS65426.1"/>
    </source>
</evidence>
<dbReference type="SUPFAM" id="SSF160544">
    <property type="entry name" value="EscU C-terminal domain-like"/>
    <property type="match status" value="1"/>
</dbReference>
<dbReference type="InterPro" id="IPR029025">
    <property type="entry name" value="T3SS_substrate_exporter_C"/>
</dbReference>